<dbReference type="GO" id="GO:0032259">
    <property type="term" value="P:methylation"/>
    <property type="evidence" value="ECO:0007669"/>
    <property type="project" value="UniProtKB-KW"/>
</dbReference>
<dbReference type="GO" id="GO:0008757">
    <property type="term" value="F:S-adenosylmethionine-dependent methyltransferase activity"/>
    <property type="evidence" value="ECO:0007669"/>
    <property type="project" value="InterPro"/>
</dbReference>
<gene>
    <name evidence="4" type="ORF">SAMN05216226_10369</name>
</gene>
<dbReference type="PANTHER" id="PTHR47816">
    <property type="entry name" value="RIBOSOMAL RNA SMALL SUBUNIT METHYLTRANSFERASE C"/>
    <property type="match status" value="1"/>
</dbReference>
<organism evidence="4 5">
    <name type="scientific">Halovenus aranensis</name>
    <dbReference type="NCBI Taxonomy" id="890420"/>
    <lineage>
        <taxon>Archaea</taxon>
        <taxon>Methanobacteriati</taxon>
        <taxon>Methanobacteriota</taxon>
        <taxon>Stenosarchaea group</taxon>
        <taxon>Halobacteria</taxon>
        <taxon>Halobacteriales</taxon>
        <taxon>Haloarculaceae</taxon>
        <taxon>Halovenus</taxon>
    </lineage>
</organism>
<evidence type="ECO:0000256" key="1">
    <source>
        <dbReference type="ARBA" id="ARBA00022603"/>
    </source>
</evidence>
<evidence type="ECO:0000313" key="4">
    <source>
        <dbReference type="EMBL" id="SDJ40869.1"/>
    </source>
</evidence>
<dbReference type="AlphaFoldDB" id="A0A1G8TH26"/>
<dbReference type="CDD" id="cd02440">
    <property type="entry name" value="AdoMet_MTases"/>
    <property type="match status" value="1"/>
</dbReference>
<feature type="domain" description="Methyltransferase small" evidence="3">
    <location>
        <begin position="205"/>
        <end position="349"/>
    </location>
</feature>
<dbReference type="Pfam" id="PF05175">
    <property type="entry name" value="MTS"/>
    <property type="match status" value="2"/>
</dbReference>
<feature type="domain" description="Methyltransferase small" evidence="3">
    <location>
        <begin position="16"/>
        <end position="177"/>
    </location>
</feature>
<evidence type="ECO:0000259" key="3">
    <source>
        <dbReference type="Pfam" id="PF05175"/>
    </source>
</evidence>
<proteinExistence type="predicted"/>
<dbReference type="EMBL" id="FNFC01000003">
    <property type="protein sequence ID" value="SDJ40869.1"/>
    <property type="molecule type" value="Genomic_DNA"/>
</dbReference>
<accession>A0A1G8TH26</accession>
<dbReference type="Gene3D" id="3.40.50.150">
    <property type="entry name" value="Vaccinia Virus protein VP39"/>
    <property type="match status" value="2"/>
</dbReference>
<dbReference type="STRING" id="890420.SAMN05216226_10369"/>
<dbReference type="RefSeq" id="WP_092699613.1">
    <property type="nucleotide sequence ID" value="NZ_FNFC01000003.1"/>
</dbReference>
<evidence type="ECO:0000313" key="5">
    <source>
        <dbReference type="Proteomes" id="UP000198856"/>
    </source>
</evidence>
<dbReference type="SUPFAM" id="SSF53335">
    <property type="entry name" value="S-adenosyl-L-methionine-dependent methyltransferases"/>
    <property type="match status" value="2"/>
</dbReference>
<keyword evidence="5" id="KW-1185">Reference proteome</keyword>
<reference evidence="4 5" key="1">
    <citation type="submission" date="2016-10" db="EMBL/GenBank/DDBJ databases">
        <authorList>
            <person name="de Groot N.N."/>
        </authorList>
    </citation>
    <scope>NUCLEOTIDE SEQUENCE [LARGE SCALE GENOMIC DNA]</scope>
    <source>
        <strain evidence="4 5">IBRC-M10015</strain>
    </source>
</reference>
<protein>
    <submittedName>
        <fullName evidence="4">16S rRNA (Guanine1207-N2)-methyltransferase</fullName>
    </submittedName>
</protein>
<dbReference type="OrthoDB" id="4668at2157"/>
<keyword evidence="1 4" id="KW-0489">Methyltransferase</keyword>
<keyword evidence="2 4" id="KW-0808">Transferase</keyword>
<name>A0A1G8TH26_9EURY</name>
<dbReference type="PANTHER" id="PTHR47816:SF4">
    <property type="entry name" value="RIBOSOMAL RNA SMALL SUBUNIT METHYLTRANSFERASE C"/>
    <property type="match status" value="1"/>
</dbReference>
<dbReference type="InterPro" id="IPR029063">
    <property type="entry name" value="SAM-dependent_MTases_sf"/>
</dbReference>
<dbReference type="Proteomes" id="UP000198856">
    <property type="component" value="Unassembled WGS sequence"/>
</dbReference>
<evidence type="ECO:0000256" key="2">
    <source>
        <dbReference type="ARBA" id="ARBA00022679"/>
    </source>
</evidence>
<sequence>MTLSLEAQVTDGPDTYRFGTADGLHSSDAFRTSELLLLDTLWDLSLGDVLVVQGNYGVVPTVLDAAAGTVRMTETSARAARIARENHDRNGASADIALAGPAALEETFDTVCYAPNPYTPLAVGKQRLVDALSVLRDGGRLYVAGDSTAGVERYERCLADHATAVETVRRDGGCRVLEATRGKNVDASEFVTRRTVTACVDSVDLTMVTEPGLFSPGDLDDGTRLLLETATVEDGETVLDLACGYGPVGAYAAASADAEVILTDDNVRATACARATLDATGVDGRVLTADCLRGVDTTVDRVLCNPPTHAGSGVLSELFSGVGRVLGSDGELSVVHHRTLNLDTYLEQVGQVVGRKTGTDHTVVTVQSE</sequence>
<dbReference type="InterPro" id="IPR046977">
    <property type="entry name" value="RsmC/RlmG"/>
</dbReference>
<dbReference type="InterPro" id="IPR007848">
    <property type="entry name" value="Small_mtfrase_dom"/>
</dbReference>